<dbReference type="SUPFAM" id="SSF52833">
    <property type="entry name" value="Thioredoxin-like"/>
    <property type="match status" value="1"/>
</dbReference>
<dbReference type="PANTHER" id="PTHR43640:SF1">
    <property type="entry name" value="THIOREDOXIN-DEPENDENT PEROXIREDOXIN"/>
    <property type="match status" value="1"/>
</dbReference>
<dbReference type="InterPro" id="IPR047262">
    <property type="entry name" value="PRX-like1"/>
</dbReference>
<dbReference type="Proteomes" id="UP000603141">
    <property type="component" value="Unassembled WGS sequence"/>
</dbReference>
<dbReference type="GO" id="GO:0016209">
    <property type="term" value="F:antioxidant activity"/>
    <property type="evidence" value="ECO:0007669"/>
    <property type="project" value="InterPro"/>
</dbReference>
<dbReference type="InterPro" id="IPR013766">
    <property type="entry name" value="Thioredoxin_domain"/>
</dbReference>
<evidence type="ECO:0000259" key="2">
    <source>
        <dbReference type="PROSITE" id="PS51352"/>
    </source>
</evidence>
<evidence type="ECO:0000313" key="3">
    <source>
        <dbReference type="EMBL" id="MBK1881888.1"/>
    </source>
</evidence>
<evidence type="ECO:0000313" key="4">
    <source>
        <dbReference type="Proteomes" id="UP000603141"/>
    </source>
</evidence>
<keyword evidence="4" id="KW-1185">Reference proteome</keyword>
<organism evidence="3 4">
    <name type="scientific">Luteolibacter pohnpeiensis</name>
    <dbReference type="NCBI Taxonomy" id="454153"/>
    <lineage>
        <taxon>Bacteria</taxon>
        <taxon>Pseudomonadati</taxon>
        <taxon>Verrucomicrobiota</taxon>
        <taxon>Verrucomicrobiia</taxon>
        <taxon>Verrucomicrobiales</taxon>
        <taxon>Verrucomicrobiaceae</taxon>
        <taxon>Luteolibacter</taxon>
    </lineage>
</organism>
<keyword evidence="1" id="KW-0732">Signal</keyword>
<dbReference type="EMBL" id="JAENIJ010000006">
    <property type="protein sequence ID" value="MBK1881888.1"/>
    <property type="molecule type" value="Genomic_DNA"/>
</dbReference>
<dbReference type="Pfam" id="PF00578">
    <property type="entry name" value="AhpC-TSA"/>
    <property type="match status" value="1"/>
</dbReference>
<dbReference type="InterPro" id="IPR000866">
    <property type="entry name" value="AhpC/TSA"/>
</dbReference>
<dbReference type="RefSeq" id="WP_200268479.1">
    <property type="nucleotide sequence ID" value="NZ_JAENIJ010000006.1"/>
</dbReference>
<dbReference type="PANTHER" id="PTHR43640">
    <property type="entry name" value="OS07G0260300 PROTEIN"/>
    <property type="match status" value="1"/>
</dbReference>
<dbReference type="PROSITE" id="PS51352">
    <property type="entry name" value="THIOREDOXIN_2"/>
    <property type="match status" value="1"/>
</dbReference>
<feature type="chain" id="PRO_5037666670" evidence="1">
    <location>
        <begin position="21"/>
        <end position="198"/>
    </location>
</feature>
<evidence type="ECO:0000256" key="1">
    <source>
        <dbReference type="SAM" id="SignalP"/>
    </source>
</evidence>
<dbReference type="Gene3D" id="3.40.30.10">
    <property type="entry name" value="Glutaredoxin"/>
    <property type="match status" value="1"/>
</dbReference>
<reference evidence="3" key="1">
    <citation type="submission" date="2021-01" db="EMBL/GenBank/DDBJ databases">
        <title>Modified the classification status of verrucomicrobia.</title>
        <authorList>
            <person name="Feng X."/>
        </authorList>
    </citation>
    <scope>NUCLEOTIDE SEQUENCE</scope>
    <source>
        <strain evidence="3">KCTC 22041</strain>
    </source>
</reference>
<dbReference type="GO" id="GO:0016491">
    <property type="term" value="F:oxidoreductase activity"/>
    <property type="evidence" value="ECO:0007669"/>
    <property type="project" value="InterPro"/>
</dbReference>
<feature type="signal peptide" evidence="1">
    <location>
        <begin position="1"/>
        <end position="20"/>
    </location>
</feature>
<protein>
    <submittedName>
        <fullName evidence="3">Redoxin domain-containing protein</fullName>
    </submittedName>
</protein>
<feature type="domain" description="Thioredoxin" evidence="2">
    <location>
        <begin position="21"/>
        <end position="173"/>
    </location>
</feature>
<proteinExistence type="predicted"/>
<accession>A0A934VVK1</accession>
<name>A0A934VVK1_9BACT</name>
<gene>
    <name evidence="3" type="ORF">JIN85_05650</name>
</gene>
<dbReference type="AlphaFoldDB" id="A0A934VVK1"/>
<sequence>MKLLKLASLLGALALSTLHAAEVGKPAPAFTAKNAKGEEVSLADCKGKIVVLEWFNPDCPFVKKHYDSGNMQKLQSTYTGKDVVWMTINSAAKGNGGYLEGSKFSEVATDKGLKSSQLIVDESGEVGKAYNAKTTPHLFIINKEGTLVYNGAVDSMPTTDTEDIDKADKWFANAMDAVLSGKSVENATNKPYGCGVKY</sequence>
<dbReference type="InterPro" id="IPR036249">
    <property type="entry name" value="Thioredoxin-like_sf"/>
</dbReference>
<comment type="caution">
    <text evidence="3">The sequence shown here is derived from an EMBL/GenBank/DDBJ whole genome shotgun (WGS) entry which is preliminary data.</text>
</comment>